<dbReference type="Proteomes" id="UP000236649">
    <property type="component" value="Chromosome 3"/>
</dbReference>
<dbReference type="GO" id="GO:0004888">
    <property type="term" value="F:transmembrane signaling receptor activity"/>
    <property type="evidence" value="ECO:0007669"/>
    <property type="project" value="InterPro"/>
</dbReference>
<evidence type="ECO:0000256" key="2">
    <source>
        <dbReference type="ARBA" id="ARBA00029447"/>
    </source>
</evidence>
<dbReference type="SMART" id="SM00283">
    <property type="entry name" value="MA"/>
    <property type="match status" value="1"/>
</dbReference>
<dbReference type="Pfam" id="PF00015">
    <property type="entry name" value="MCPsignal"/>
    <property type="match status" value="1"/>
</dbReference>
<dbReference type="GO" id="GO:0007165">
    <property type="term" value="P:signal transduction"/>
    <property type="evidence" value="ECO:0007669"/>
    <property type="project" value="UniProtKB-KW"/>
</dbReference>
<dbReference type="EMBL" id="CP026107">
    <property type="protein sequence ID" value="AUT73452.1"/>
    <property type="molecule type" value="Genomic_DNA"/>
</dbReference>
<feature type="domain" description="Methyl-accepting transducer" evidence="4">
    <location>
        <begin position="1"/>
        <end position="132"/>
    </location>
</feature>
<keyword evidence="3" id="KW-0807">Transducer</keyword>
<sequence>MAFQTNILALNAAVEAARAGEQGRGFSVVASEVRGLAQRSASAAREIKELIVSSVATTSDGSEQAARVSAAMDEMKTAIEHASQMVTEIANASEQQSRGIEQVNQAVILMDQVTQRNVAVVEQGAFAAQSLEEQTEKLGMTVASFKLPVDFE</sequence>
<dbReference type="GO" id="GO:0005886">
    <property type="term" value="C:plasma membrane"/>
    <property type="evidence" value="ECO:0007669"/>
    <property type="project" value="TreeGrafter"/>
</dbReference>
<dbReference type="InterPro" id="IPR004089">
    <property type="entry name" value="MCPsignal_dom"/>
</dbReference>
<dbReference type="Gene3D" id="1.10.287.950">
    <property type="entry name" value="Methyl-accepting chemotaxis protein"/>
    <property type="match status" value="1"/>
</dbReference>
<dbReference type="SUPFAM" id="SSF58104">
    <property type="entry name" value="Methyl-accepting chemotaxis protein (MCP) signaling domain"/>
    <property type="match status" value="1"/>
</dbReference>
<protein>
    <recommendedName>
        <fullName evidence="4">Methyl-accepting transducer domain-containing protein</fullName>
    </recommendedName>
</protein>
<name>A0AAN1JGE6_9BURK</name>
<organism evidence="5 6">
    <name type="scientific">Paraburkholderia hospita</name>
    <dbReference type="NCBI Taxonomy" id="169430"/>
    <lineage>
        <taxon>Bacteria</taxon>
        <taxon>Pseudomonadati</taxon>
        <taxon>Pseudomonadota</taxon>
        <taxon>Betaproteobacteria</taxon>
        <taxon>Burkholderiales</taxon>
        <taxon>Burkholderiaceae</taxon>
        <taxon>Paraburkholderia</taxon>
    </lineage>
</organism>
<evidence type="ECO:0000313" key="6">
    <source>
        <dbReference type="Proteomes" id="UP000236649"/>
    </source>
</evidence>
<proteinExistence type="inferred from homology"/>
<evidence type="ECO:0000256" key="3">
    <source>
        <dbReference type="PROSITE-ProRule" id="PRU00284"/>
    </source>
</evidence>
<dbReference type="PROSITE" id="PS50111">
    <property type="entry name" value="CHEMOTAXIS_TRANSDUC_2"/>
    <property type="match status" value="1"/>
</dbReference>
<keyword evidence="1" id="KW-0488">Methylation</keyword>
<evidence type="ECO:0000256" key="1">
    <source>
        <dbReference type="ARBA" id="ARBA00022481"/>
    </source>
</evidence>
<dbReference type="KEGG" id="phs:C2L64_34355"/>
<accession>A0AAN1JGE6</accession>
<evidence type="ECO:0000259" key="4">
    <source>
        <dbReference type="PROSITE" id="PS50111"/>
    </source>
</evidence>
<dbReference type="PANTHER" id="PTHR43531">
    <property type="entry name" value="PROTEIN ICFG"/>
    <property type="match status" value="1"/>
</dbReference>
<dbReference type="InterPro" id="IPR051310">
    <property type="entry name" value="MCP_chemotaxis"/>
</dbReference>
<dbReference type="PANTHER" id="PTHR43531:SF14">
    <property type="entry name" value="METHYL-ACCEPTING CHEMOTAXIS PROTEIN I-RELATED"/>
    <property type="match status" value="1"/>
</dbReference>
<comment type="similarity">
    <text evidence="2">Belongs to the methyl-accepting chemotaxis (MCP) protein family.</text>
</comment>
<gene>
    <name evidence="5" type="ORF">C2L64_34355</name>
</gene>
<dbReference type="PRINTS" id="PR00260">
    <property type="entry name" value="CHEMTRNSDUCR"/>
</dbReference>
<dbReference type="GO" id="GO:0006935">
    <property type="term" value="P:chemotaxis"/>
    <property type="evidence" value="ECO:0007669"/>
    <property type="project" value="InterPro"/>
</dbReference>
<reference evidence="5 6" key="1">
    <citation type="submission" date="2018-01" db="EMBL/GenBank/DDBJ databases">
        <title>Species boundaries and ecological features among Paraburkholderia terrae DSMZ17804T, P. hospita DSMZ17164T and P. caribensis DSMZ13236T.</title>
        <authorList>
            <person name="Pratama A.A."/>
        </authorList>
    </citation>
    <scope>NUCLEOTIDE SEQUENCE [LARGE SCALE GENOMIC DNA]</scope>
    <source>
        <strain evidence="5 6">DSM 17164</strain>
    </source>
</reference>
<dbReference type="InterPro" id="IPR004090">
    <property type="entry name" value="Chemotax_Me-accpt_rcpt"/>
</dbReference>
<evidence type="ECO:0000313" key="5">
    <source>
        <dbReference type="EMBL" id="AUT73452.1"/>
    </source>
</evidence>
<dbReference type="AlphaFoldDB" id="A0AAN1JGE6"/>